<gene>
    <name evidence="1" type="ORF">L0P57_13945</name>
</gene>
<name>A0ABS9MNJ7_9FIRM</name>
<dbReference type="EMBL" id="JAKNHQ010000066">
    <property type="protein sequence ID" value="MCG4612014.1"/>
    <property type="molecule type" value="Genomic_DNA"/>
</dbReference>
<organism evidence="1 2">
    <name type="scientific">Anaeromassilibacillus senegalensis</name>
    <dbReference type="NCBI Taxonomy" id="1673717"/>
    <lineage>
        <taxon>Bacteria</taxon>
        <taxon>Bacillati</taxon>
        <taxon>Bacillota</taxon>
        <taxon>Clostridia</taxon>
        <taxon>Eubacteriales</taxon>
        <taxon>Acutalibacteraceae</taxon>
        <taxon>Anaeromassilibacillus</taxon>
    </lineage>
</organism>
<reference evidence="1 2" key="1">
    <citation type="submission" date="2022-01" db="EMBL/GenBank/DDBJ databases">
        <title>Collection of gut derived symbiotic bacterial strains cultured from healthy donors.</title>
        <authorList>
            <person name="Lin H."/>
            <person name="Kohout C."/>
            <person name="Waligurski E."/>
            <person name="Pamer E.G."/>
        </authorList>
    </citation>
    <scope>NUCLEOTIDE SEQUENCE [LARGE SCALE GENOMIC DNA]</scope>
    <source>
        <strain evidence="1 2">DFI.7.58</strain>
    </source>
</reference>
<comment type="caution">
    <text evidence="1">The sequence shown here is derived from an EMBL/GenBank/DDBJ whole genome shotgun (WGS) entry which is preliminary data.</text>
</comment>
<feature type="non-terminal residue" evidence="1">
    <location>
        <position position="1"/>
    </location>
</feature>
<evidence type="ECO:0000313" key="2">
    <source>
        <dbReference type="Proteomes" id="UP001298681"/>
    </source>
</evidence>
<evidence type="ECO:0000313" key="1">
    <source>
        <dbReference type="EMBL" id="MCG4612014.1"/>
    </source>
</evidence>
<proteinExistence type="predicted"/>
<accession>A0ABS9MNJ7</accession>
<keyword evidence="2" id="KW-1185">Reference proteome</keyword>
<sequence>YGGRTASFRAYGGRTASFRAYGVPYENGQQGICFPLHIGSPTEAHRKKLVFLFTGKIPIEARRTFHKDKPHPIRP</sequence>
<dbReference type="Proteomes" id="UP001298681">
    <property type="component" value="Unassembled WGS sequence"/>
</dbReference>
<dbReference type="RefSeq" id="WP_237967245.1">
    <property type="nucleotide sequence ID" value="NZ_JAKNHQ010000066.1"/>
</dbReference>
<protein>
    <submittedName>
        <fullName evidence="1">Uncharacterized protein</fullName>
    </submittedName>
</protein>